<dbReference type="SUPFAM" id="SSF141868">
    <property type="entry name" value="EAL domain-like"/>
    <property type="match status" value="1"/>
</dbReference>
<organism evidence="1 2">
    <name type="scientific">Azospirillum thermophilum</name>
    <dbReference type="NCBI Taxonomy" id="2202148"/>
    <lineage>
        <taxon>Bacteria</taxon>
        <taxon>Pseudomonadati</taxon>
        <taxon>Pseudomonadota</taxon>
        <taxon>Alphaproteobacteria</taxon>
        <taxon>Rhodospirillales</taxon>
        <taxon>Azospirillaceae</taxon>
        <taxon>Azospirillum</taxon>
    </lineage>
</organism>
<dbReference type="RefSeq" id="WP_109328277.1">
    <property type="nucleotide sequence ID" value="NZ_CP029353.1"/>
</dbReference>
<dbReference type="InterPro" id="IPR035919">
    <property type="entry name" value="EAL_sf"/>
</dbReference>
<dbReference type="AlphaFoldDB" id="A0A2S2CS10"/>
<evidence type="ECO:0000313" key="2">
    <source>
        <dbReference type="Proteomes" id="UP000245629"/>
    </source>
</evidence>
<protein>
    <recommendedName>
        <fullName evidence="3">EAL domain-containing protein</fullName>
    </recommendedName>
</protein>
<evidence type="ECO:0000313" key="1">
    <source>
        <dbReference type="EMBL" id="AWK87294.1"/>
    </source>
</evidence>
<proteinExistence type="predicted"/>
<reference evidence="2" key="1">
    <citation type="submission" date="2018-05" db="EMBL/GenBank/DDBJ databases">
        <title>Azospirillum thermophila sp. nov., a novel isolated from hot spring.</title>
        <authorList>
            <person name="Zhao Z."/>
        </authorList>
    </citation>
    <scope>NUCLEOTIDE SEQUENCE [LARGE SCALE GENOMIC DNA]</scope>
    <source>
        <strain evidence="2">CFH 70021</strain>
    </source>
</reference>
<accession>A0A2S2CS10</accession>
<gene>
    <name evidence="1" type="ORF">DEW08_14665</name>
</gene>
<dbReference type="KEGG" id="azz:DEW08_14665"/>
<dbReference type="EMBL" id="CP029353">
    <property type="protein sequence ID" value="AWK87294.1"/>
    <property type="molecule type" value="Genomic_DNA"/>
</dbReference>
<evidence type="ECO:0008006" key="3">
    <source>
        <dbReference type="Google" id="ProtNLM"/>
    </source>
</evidence>
<dbReference type="OrthoDB" id="8431402at2"/>
<keyword evidence="2" id="KW-1185">Reference proteome</keyword>
<sequence length="431" mass="48971">MSRFGGKPPMGRDRVRLSSMEKQAAVAAAKDQKPEFDNDKLLNLLRSAKNELQGMRLIHMHLSLLKDKDPASQMMVRTIIQELGTKASYLQSFNISNGDVIVLYKGLKLTGVTDVCQKLEQVFLSKTTLTGANPYKEYSLYSIMELALNFINVIRFIEELQASETGIGSTETKPPITLEELGKLERSMQMFDLSPFLFNQAVANIGSAGGGPDEMEYFELYISIKLLQERLCPDYDITANKWLFNYFTANLDQSVLRALNHGLSFMRGRRIGININLSTVISTGFVKFDERLPIDFRGQVVLEVSKGDLIENLPLFNEVVEFAQDRRYQIAVDGLNPFWVTNFDLEYLNADYAKIFWSNEMLEMDPTFEKFFRDRIAEQDRCKFILARCDSVASLVYAHKVGIKYVQGRAVDNILRKGVSVREAIAHAKVD</sequence>
<name>A0A2S2CS10_9PROT</name>
<dbReference type="Proteomes" id="UP000245629">
    <property type="component" value="Chromosome 2"/>
</dbReference>